<name>W7XG28_TETTS</name>
<reference evidence="3" key="1">
    <citation type="journal article" date="2006" name="PLoS Biol.">
        <title>Macronuclear genome sequence of the ciliate Tetrahymena thermophila, a model eukaryote.</title>
        <authorList>
            <person name="Eisen J.A."/>
            <person name="Coyne R.S."/>
            <person name="Wu M."/>
            <person name="Wu D."/>
            <person name="Thiagarajan M."/>
            <person name="Wortman J.R."/>
            <person name="Badger J.H."/>
            <person name="Ren Q."/>
            <person name="Amedeo P."/>
            <person name="Jones K.M."/>
            <person name="Tallon L.J."/>
            <person name="Delcher A.L."/>
            <person name="Salzberg S.L."/>
            <person name="Silva J.C."/>
            <person name="Haas B.J."/>
            <person name="Majoros W.H."/>
            <person name="Farzad M."/>
            <person name="Carlton J.M."/>
            <person name="Smith R.K. Jr."/>
            <person name="Garg J."/>
            <person name="Pearlman R.E."/>
            <person name="Karrer K.M."/>
            <person name="Sun L."/>
            <person name="Manning G."/>
            <person name="Elde N.C."/>
            <person name="Turkewitz A.P."/>
            <person name="Asai D.J."/>
            <person name="Wilkes D.E."/>
            <person name="Wang Y."/>
            <person name="Cai H."/>
            <person name="Collins K."/>
            <person name="Stewart B.A."/>
            <person name="Lee S.R."/>
            <person name="Wilamowska K."/>
            <person name="Weinberg Z."/>
            <person name="Ruzzo W.L."/>
            <person name="Wloga D."/>
            <person name="Gaertig J."/>
            <person name="Frankel J."/>
            <person name="Tsao C.-C."/>
            <person name="Gorovsky M.A."/>
            <person name="Keeling P.J."/>
            <person name="Waller R.F."/>
            <person name="Patron N.J."/>
            <person name="Cherry J.M."/>
            <person name="Stover N.A."/>
            <person name="Krieger C.J."/>
            <person name="del Toro C."/>
            <person name="Ryder H.F."/>
            <person name="Williamson S.C."/>
            <person name="Barbeau R.A."/>
            <person name="Hamilton E.P."/>
            <person name="Orias E."/>
        </authorList>
    </citation>
    <scope>NUCLEOTIDE SEQUENCE [LARGE SCALE GENOMIC DNA]</scope>
    <source>
        <strain evidence="3">SB210</strain>
    </source>
</reference>
<dbReference type="GeneID" id="24437553"/>
<dbReference type="RefSeq" id="XP_012654433.1">
    <property type="nucleotide sequence ID" value="XM_012798979.1"/>
</dbReference>
<accession>W7XG28</accession>
<organism evidence="2 3">
    <name type="scientific">Tetrahymena thermophila (strain SB210)</name>
    <dbReference type="NCBI Taxonomy" id="312017"/>
    <lineage>
        <taxon>Eukaryota</taxon>
        <taxon>Sar</taxon>
        <taxon>Alveolata</taxon>
        <taxon>Ciliophora</taxon>
        <taxon>Intramacronucleata</taxon>
        <taxon>Oligohymenophorea</taxon>
        <taxon>Hymenostomatida</taxon>
        <taxon>Tetrahymenina</taxon>
        <taxon>Tetrahymenidae</taxon>
        <taxon>Tetrahymena</taxon>
    </lineage>
</organism>
<dbReference type="InParanoid" id="W7XG28"/>
<evidence type="ECO:0000256" key="1">
    <source>
        <dbReference type="SAM" id="Phobius"/>
    </source>
</evidence>
<proteinExistence type="predicted"/>
<sequence>MNHIMILESIQKNLHKFSKSHKQQIIKRIVVPKKAAELHYMKLSTNSYKPQDNQEEVQIKIFHSTLQIKIVLAKQMIKVLIYILLVILIFTVANLIYLSNRICANKICQHSIFKLCKLE</sequence>
<evidence type="ECO:0000313" key="3">
    <source>
        <dbReference type="Proteomes" id="UP000009168"/>
    </source>
</evidence>
<evidence type="ECO:0000313" key="2">
    <source>
        <dbReference type="EMBL" id="EWS73036.1"/>
    </source>
</evidence>
<keyword evidence="1" id="KW-0472">Membrane</keyword>
<protein>
    <submittedName>
        <fullName evidence="2">Transmembrane protein, putative</fullName>
    </submittedName>
</protein>
<keyword evidence="1" id="KW-1133">Transmembrane helix</keyword>
<feature type="transmembrane region" description="Helical" evidence="1">
    <location>
        <begin position="79"/>
        <end position="98"/>
    </location>
</feature>
<dbReference type="KEGG" id="tet:TTHERM_000151187"/>
<gene>
    <name evidence="2" type="ORF">TTHERM_000151187</name>
</gene>
<dbReference type="EMBL" id="GG662603">
    <property type="protein sequence ID" value="EWS73036.1"/>
    <property type="molecule type" value="Genomic_DNA"/>
</dbReference>
<keyword evidence="1 2" id="KW-0812">Transmembrane</keyword>
<dbReference type="Proteomes" id="UP000009168">
    <property type="component" value="Unassembled WGS sequence"/>
</dbReference>
<dbReference type="AlphaFoldDB" id="W7XG28"/>
<keyword evidence="3" id="KW-1185">Reference proteome</keyword>